<dbReference type="PANTHER" id="PTHR47331">
    <property type="entry name" value="PHD-TYPE DOMAIN-CONTAINING PROTEIN"/>
    <property type="match status" value="1"/>
</dbReference>
<gene>
    <name evidence="1" type="ORF">AVEN_36596_1</name>
</gene>
<dbReference type="Proteomes" id="UP000499080">
    <property type="component" value="Unassembled WGS sequence"/>
</dbReference>
<dbReference type="PANTHER" id="PTHR47331:SF6">
    <property type="entry name" value="DOUBLECORTIN DOMAIN-CONTAINING PROTEIN"/>
    <property type="match status" value="1"/>
</dbReference>
<organism evidence="1 2">
    <name type="scientific">Araneus ventricosus</name>
    <name type="common">Orbweaver spider</name>
    <name type="synonym">Epeira ventricosa</name>
    <dbReference type="NCBI Taxonomy" id="182803"/>
    <lineage>
        <taxon>Eukaryota</taxon>
        <taxon>Metazoa</taxon>
        <taxon>Ecdysozoa</taxon>
        <taxon>Arthropoda</taxon>
        <taxon>Chelicerata</taxon>
        <taxon>Arachnida</taxon>
        <taxon>Araneae</taxon>
        <taxon>Araneomorphae</taxon>
        <taxon>Entelegynae</taxon>
        <taxon>Araneoidea</taxon>
        <taxon>Araneidae</taxon>
        <taxon>Araneus</taxon>
    </lineage>
</organism>
<protein>
    <submittedName>
        <fullName evidence="1">Uncharacterized protein</fullName>
    </submittedName>
</protein>
<dbReference type="Pfam" id="PF05380">
    <property type="entry name" value="Peptidase_A17"/>
    <property type="match status" value="1"/>
</dbReference>
<dbReference type="AlphaFoldDB" id="A0A4Y2PQ98"/>
<sequence>MFNPLGRLKCLLQEIWDRGIDWDENLRLKWFKWCEKIEKLGKIVVPRNYLKGCRDRKVEVDIFCDASPKAYGAVSYLRFVDRVKGFEKATIIFGSECPDSNFSLQQACNKFDMTRVQACNKFETS</sequence>
<dbReference type="OrthoDB" id="6437258at2759"/>
<keyword evidence="2" id="KW-1185">Reference proteome</keyword>
<evidence type="ECO:0000313" key="2">
    <source>
        <dbReference type="Proteomes" id="UP000499080"/>
    </source>
</evidence>
<accession>A0A4Y2PQ98</accession>
<dbReference type="EMBL" id="BGPR01011670">
    <property type="protein sequence ID" value="GBN52417.1"/>
    <property type="molecule type" value="Genomic_DNA"/>
</dbReference>
<proteinExistence type="predicted"/>
<reference evidence="1 2" key="1">
    <citation type="journal article" date="2019" name="Sci. Rep.">
        <title>Orb-weaving spider Araneus ventricosus genome elucidates the spidroin gene catalogue.</title>
        <authorList>
            <person name="Kono N."/>
            <person name="Nakamura H."/>
            <person name="Ohtoshi R."/>
            <person name="Moran D.A.P."/>
            <person name="Shinohara A."/>
            <person name="Yoshida Y."/>
            <person name="Fujiwara M."/>
            <person name="Mori M."/>
            <person name="Tomita M."/>
            <person name="Arakawa K."/>
        </authorList>
    </citation>
    <scope>NUCLEOTIDE SEQUENCE [LARGE SCALE GENOMIC DNA]</scope>
</reference>
<name>A0A4Y2PQ98_ARAVE</name>
<dbReference type="InterPro" id="IPR008042">
    <property type="entry name" value="Retrotrans_Pao"/>
</dbReference>
<comment type="caution">
    <text evidence="1">The sequence shown here is derived from an EMBL/GenBank/DDBJ whole genome shotgun (WGS) entry which is preliminary data.</text>
</comment>
<evidence type="ECO:0000313" key="1">
    <source>
        <dbReference type="EMBL" id="GBN52417.1"/>
    </source>
</evidence>